<dbReference type="EC" id="2.7.11.1" evidence="1"/>
<dbReference type="EMBL" id="JALJOT010000004">
    <property type="protein sequence ID" value="KAK9915889.1"/>
    <property type="molecule type" value="Genomic_DNA"/>
</dbReference>
<proteinExistence type="predicted"/>
<protein>
    <recommendedName>
        <fullName evidence="1">non-specific serine/threonine protein kinase</fullName>
        <ecNumber evidence="1">2.7.11.1</ecNumber>
    </recommendedName>
</protein>
<dbReference type="Gene3D" id="1.10.510.10">
    <property type="entry name" value="Transferase(Phosphotransferase) domain 1"/>
    <property type="match status" value="1"/>
</dbReference>
<feature type="region of interest" description="Disordered" evidence="9">
    <location>
        <begin position="237"/>
        <end position="270"/>
    </location>
</feature>
<keyword evidence="5" id="KW-0418">Kinase</keyword>
<evidence type="ECO:0000256" key="9">
    <source>
        <dbReference type="SAM" id="MobiDB-lite"/>
    </source>
</evidence>
<keyword evidence="3" id="KW-0808">Transferase</keyword>
<evidence type="ECO:0000313" key="11">
    <source>
        <dbReference type="Proteomes" id="UP001491310"/>
    </source>
</evidence>
<sequence>MLRHAFEATSINKLAEKIIQGRYAPVSARYSRDIRELLGSLLGVAPRMRPSAAAILQLPIIRQRLGRLVAHRDSSSRRSTAQVYQLANPPPKAPPLMICEAPSQSANGSEGECKLLARRSASNPQPQSAAEQRQPAPQGKGPPVSGPHKQSTAEPLLRFRDILAPWHPLEVPKSCLWALSHLSRLQEQQDYSTPQQWRDCAGRARILQGALQPIDTPWCAPYRQQFASPVFSGAAKTGQRTICSAGKGGRSRGNAEETGTGPSQGAEPQR</sequence>
<feature type="region of interest" description="Disordered" evidence="9">
    <location>
        <begin position="71"/>
        <end position="104"/>
    </location>
</feature>
<gene>
    <name evidence="10" type="ORF">WJX75_005710</name>
</gene>
<dbReference type="PANTHER" id="PTHR44899:SF3">
    <property type="entry name" value="SERINE_THREONINE-PROTEIN KINASE NEK1"/>
    <property type="match status" value="1"/>
</dbReference>
<dbReference type="PANTHER" id="PTHR44899">
    <property type="entry name" value="CAMK FAMILY PROTEIN KINASE"/>
    <property type="match status" value="1"/>
</dbReference>
<name>A0ABR2YX33_9CHLO</name>
<dbReference type="InterPro" id="IPR011009">
    <property type="entry name" value="Kinase-like_dom_sf"/>
</dbReference>
<organism evidence="10 11">
    <name type="scientific">Coccomyxa subellipsoidea</name>
    <dbReference type="NCBI Taxonomy" id="248742"/>
    <lineage>
        <taxon>Eukaryota</taxon>
        <taxon>Viridiplantae</taxon>
        <taxon>Chlorophyta</taxon>
        <taxon>core chlorophytes</taxon>
        <taxon>Trebouxiophyceae</taxon>
        <taxon>Trebouxiophyceae incertae sedis</taxon>
        <taxon>Coccomyxaceae</taxon>
        <taxon>Coccomyxa</taxon>
    </lineage>
</organism>
<evidence type="ECO:0000256" key="5">
    <source>
        <dbReference type="ARBA" id="ARBA00022777"/>
    </source>
</evidence>
<comment type="catalytic activity">
    <reaction evidence="8">
        <text>L-seryl-[protein] + ATP = O-phospho-L-seryl-[protein] + ADP + H(+)</text>
        <dbReference type="Rhea" id="RHEA:17989"/>
        <dbReference type="Rhea" id="RHEA-COMP:9863"/>
        <dbReference type="Rhea" id="RHEA-COMP:11604"/>
        <dbReference type="ChEBI" id="CHEBI:15378"/>
        <dbReference type="ChEBI" id="CHEBI:29999"/>
        <dbReference type="ChEBI" id="CHEBI:30616"/>
        <dbReference type="ChEBI" id="CHEBI:83421"/>
        <dbReference type="ChEBI" id="CHEBI:456216"/>
        <dbReference type="EC" id="2.7.11.1"/>
    </reaction>
</comment>
<dbReference type="SUPFAM" id="SSF56112">
    <property type="entry name" value="Protein kinase-like (PK-like)"/>
    <property type="match status" value="1"/>
</dbReference>
<evidence type="ECO:0000256" key="7">
    <source>
        <dbReference type="ARBA" id="ARBA00047899"/>
    </source>
</evidence>
<evidence type="ECO:0000256" key="3">
    <source>
        <dbReference type="ARBA" id="ARBA00022679"/>
    </source>
</evidence>
<comment type="catalytic activity">
    <reaction evidence="7">
        <text>L-threonyl-[protein] + ATP = O-phospho-L-threonyl-[protein] + ADP + H(+)</text>
        <dbReference type="Rhea" id="RHEA:46608"/>
        <dbReference type="Rhea" id="RHEA-COMP:11060"/>
        <dbReference type="Rhea" id="RHEA-COMP:11605"/>
        <dbReference type="ChEBI" id="CHEBI:15378"/>
        <dbReference type="ChEBI" id="CHEBI:30013"/>
        <dbReference type="ChEBI" id="CHEBI:30616"/>
        <dbReference type="ChEBI" id="CHEBI:61977"/>
        <dbReference type="ChEBI" id="CHEBI:456216"/>
        <dbReference type="EC" id="2.7.11.1"/>
    </reaction>
</comment>
<evidence type="ECO:0000256" key="4">
    <source>
        <dbReference type="ARBA" id="ARBA00022741"/>
    </source>
</evidence>
<dbReference type="Proteomes" id="UP001491310">
    <property type="component" value="Unassembled WGS sequence"/>
</dbReference>
<comment type="caution">
    <text evidence="10">The sequence shown here is derived from an EMBL/GenBank/DDBJ whole genome shotgun (WGS) entry which is preliminary data.</text>
</comment>
<keyword evidence="2" id="KW-0723">Serine/threonine-protein kinase</keyword>
<evidence type="ECO:0000313" key="10">
    <source>
        <dbReference type="EMBL" id="KAK9915889.1"/>
    </source>
</evidence>
<evidence type="ECO:0000256" key="8">
    <source>
        <dbReference type="ARBA" id="ARBA00048679"/>
    </source>
</evidence>
<feature type="compositionally biased region" description="Polar residues" evidence="9">
    <location>
        <begin position="120"/>
        <end position="131"/>
    </location>
</feature>
<evidence type="ECO:0000256" key="2">
    <source>
        <dbReference type="ARBA" id="ARBA00022527"/>
    </source>
</evidence>
<dbReference type="InterPro" id="IPR051131">
    <property type="entry name" value="NEK_Ser/Thr_kinase_NIMA"/>
</dbReference>
<keyword evidence="4" id="KW-0547">Nucleotide-binding</keyword>
<keyword evidence="11" id="KW-1185">Reference proteome</keyword>
<reference evidence="10 11" key="1">
    <citation type="journal article" date="2024" name="Nat. Commun.">
        <title>Phylogenomics reveals the evolutionary origins of lichenization in chlorophyte algae.</title>
        <authorList>
            <person name="Puginier C."/>
            <person name="Libourel C."/>
            <person name="Otte J."/>
            <person name="Skaloud P."/>
            <person name="Haon M."/>
            <person name="Grisel S."/>
            <person name="Petersen M."/>
            <person name="Berrin J.G."/>
            <person name="Delaux P.M."/>
            <person name="Dal Grande F."/>
            <person name="Keller J."/>
        </authorList>
    </citation>
    <scope>NUCLEOTIDE SEQUENCE [LARGE SCALE GENOMIC DNA]</scope>
    <source>
        <strain evidence="10 11">SAG 216-7</strain>
    </source>
</reference>
<evidence type="ECO:0000256" key="1">
    <source>
        <dbReference type="ARBA" id="ARBA00012513"/>
    </source>
</evidence>
<feature type="region of interest" description="Disordered" evidence="9">
    <location>
        <begin position="119"/>
        <end position="152"/>
    </location>
</feature>
<accession>A0ABR2YX33</accession>
<keyword evidence="6" id="KW-0067">ATP-binding</keyword>
<evidence type="ECO:0000256" key="6">
    <source>
        <dbReference type="ARBA" id="ARBA00022840"/>
    </source>
</evidence>